<dbReference type="EMBL" id="JAWDGP010000115">
    <property type="protein sequence ID" value="KAK3803534.1"/>
    <property type="molecule type" value="Genomic_DNA"/>
</dbReference>
<proteinExistence type="predicted"/>
<evidence type="ECO:0000313" key="1">
    <source>
        <dbReference type="EMBL" id="KAK3803534.1"/>
    </source>
</evidence>
<keyword evidence="2" id="KW-1185">Reference proteome</keyword>
<name>A0AAE1EDE5_9GAST</name>
<dbReference type="AlphaFoldDB" id="A0AAE1EDE5"/>
<reference evidence="1" key="1">
    <citation type="journal article" date="2023" name="G3 (Bethesda)">
        <title>A reference genome for the long-term kleptoplast-retaining sea slug Elysia crispata morphotype clarki.</title>
        <authorList>
            <person name="Eastman K.E."/>
            <person name="Pendleton A.L."/>
            <person name="Shaikh M.A."/>
            <person name="Suttiyut T."/>
            <person name="Ogas R."/>
            <person name="Tomko P."/>
            <person name="Gavelis G."/>
            <person name="Widhalm J.R."/>
            <person name="Wisecaver J.H."/>
        </authorList>
    </citation>
    <scope>NUCLEOTIDE SEQUENCE</scope>
    <source>
        <strain evidence="1">ECLA1</strain>
    </source>
</reference>
<gene>
    <name evidence="1" type="ORF">RRG08_019147</name>
</gene>
<evidence type="ECO:0000313" key="2">
    <source>
        <dbReference type="Proteomes" id="UP001283361"/>
    </source>
</evidence>
<organism evidence="1 2">
    <name type="scientific">Elysia crispata</name>
    <name type="common">lettuce slug</name>
    <dbReference type="NCBI Taxonomy" id="231223"/>
    <lineage>
        <taxon>Eukaryota</taxon>
        <taxon>Metazoa</taxon>
        <taxon>Spiralia</taxon>
        <taxon>Lophotrochozoa</taxon>
        <taxon>Mollusca</taxon>
        <taxon>Gastropoda</taxon>
        <taxon>Heterobranchia</taxon>
        <taxon>Euthyneura</taxon>
        <taxon>Panpulmonata</taxon>
        <taxon>Sacoglossa</taxon>
        <taxon>Placobranchoidea</taxon>
        <taxon>Plakobranchidae</taxon>
        <taxon>Elysia</taxon>
    </lineage>
</organism>
<protein>
    <submittedName>
        <fullName evidence="1">Uncharacterized protein</fullName>
    </submittedName>
</protein>
<accession>A0AAE1EDE5</accession>
<dbReference type="Proteomes" id="UP001283361">
    <property type="component" value="Unassembled WGS sequence"/>
</dbReference>
<sequence>MDYSRAVELGGERTHGGDDLPEVLFLREVQVDRGRSGIVELGLEIELAEEAQDEDDVKGSHTSSLTSLRVWGGERGEGGRLVTLLYLAEIQVENYRRPGRF</sequence>
<comment type="caution">
    <text evidence="1">The sequence shown here is derived from an EMBL/GenBank/DDBJ whole genome shotgun (WGS) entry which is preliminary data.</text>
</comment>